<dbReference type="AlphaFoldDB" id="A0A978V5A2"/>
<dbReference type="EMBL" id="JAEACU010000007">
    <property type="protein sequence ID" value="KAH7522535.1"/>
    <property type="molecule type" value="Genomic_DNA"/>
</dbReference>
<proteinExistence type="predicted"/>
<protein>
    <submittedName>
        <fullName evidence="3">Uncharacterized protein</fullName>
    </submittedName>
</protein>
<comment type="caution">
    <text evidence="3">The sequence shown here is derived from an EMBL/GenBank/DDBJ whole genome shotgun (WGS) entry which is preliminary data.</text>
</comment>
<keyword evidence="2" id="KW-0812">Transmembrane</keyword>
<evidence type="ECO:0000256" key="1">
    <source>
        <dbReference type="SAM" id="MobiDB-lite"/>
    </source>
</evidence>
<feature type="transmembrane region" description="Helical" evidence="2">
    <location>
        <begin position="137"/>
        <end position="156"/>
    </location>
</feature>
<gene>
    <name evidence="3" type="ORF">FEM48_Zijuj07G0148800</name>
</gene>
<accession>A0A978V5A2</accession>
<evidence type="ECO:0000313" key="3">
    <source>
        <dbReference type="EMBL" id="KAH7522535.1"/>
    </source>
</evidence>
<evidence type="ECO:0000256" key="2">
    <source>
        <dbReference type="SAM" id="Phobius"/>
    </source>
</evidence>
<name>A0A978V5A2_ZIZJJ</name>
<reference evidence="3" key="1">
    <citation type="journal article" date="2021" name="Front. Plant Sci.">
        <title>Chromosome-Scale Genome Assembly for Chinese Sour Jujube and Insights Into Its Genome Evolution and Domestication Signature.</title>
        <authorList>
            <person name="Shen L.-Y."/>
            <person name="Luo H."/>
            <person name="Wang X.-L."/>
            <person name="Wang X.-M."/>
            <person name="Qiu X.-J."/>
            <person name="Liu H."/>
            <person name="Zhou S.-S."/>
            <person name="Jia K.-H."/>
            <person name="Nie S."/>
            <person name="Bao Y.-T."/>
            <person name="Zhang R.-G."/>
            <person name="Yun Q.-Z."/>
            <person name="Chai Y.-H."/>
            <person name="Lu J.-Y."/>
            <person name="Li Y."/>
            <person name="Zhao S.-W."/>
            <person name="Mao J.-F."/>
            <person name="Jia S.-G."/>
            <person name="Mao Y.-M."/>
        </authorList>
    </citation>
    <scope>NUCLEOTIDE SEQUENCE</scope>
    <source>
        <strain evidence="3">AT0</strain>
        <tissue evidence="3">Leaf</tissue>
    </source>
</reference>
<keyword evidence="2" id="KW-0472">Membrane</keyword>
<evidence type="ECO:0000313" key="4">
    <source>
        <dbReference type="Proteomes" id="UP000813462"/>
    </source>
</evidence>
<feature type="compositionally biased region" description="Polar residues" evidence="1">
    <location>
        <begin position="15"/>
        <end position="27"/>
    </location>
</feature>
<dbReference type="Proteomes" id="UP000813462">
    <property type="component" value="Unassembled WGS sequence"/>
</dbReference>
<keyword evidence="2" id="KW-1133">Transmembrane helix</keyword>
<feature type="region of interest" description="Disordered" evidence="1">
    <location>
        <begin position="15"/>
        <end position="43"/>
    </location>
</feature>
<sequence>MKGSVTSVHPKYFDQNGTTLVSSNLNGASHRESSPSQSPPRRHCCSRADHFLQKFSISSVAIVRRSSLSLPSQKATRFPSRELLLQSVQTIALDPLPEATVKENLSNGFKFSCARRKQVFGRQGNEETGVSQNTGKLLFLFFLFLFLSILFIVKGFKG</sequence>
<organism evidence="3 4">
    <name type="scientific">Ziziphus jujuba var. spinosa</name>
    <dbReference type="NCBI Taxonomy" id="714518"/>
    <lineage>
        <taxon>Eukaryota</taxon>
        <taxon>Viridiplantae</taxon>
        <taxon>Streptophyta</taxon>
        <taxon>Embryophyta</taxon>
        <taxon>Tracheophyta</taxon>
        <taxon>Spermatophyta</taxon>
        <taxon>Magnoliopsida</taxon>
        <taxon>eudicotyledons</taxon>
        <taxon>Gunneridae</taxon>
        <taxon>Pentapetalae</taxon>
        <taxon>rosids</taxon>
        <taxon>fabids</taxon>
        <taxon>Rosales</taxon>
        <taxon>Rhamnaceae</taxon>
        <taxon>Paliureae</taxon>
        <taxon>Ziziphus</taxon>
    </lineage>
</organism>